<evidence type="ECO:0000313" key="2">
    <source>
        <dbReference type="Proteomes" id="UP001056778"/>
    </source>
</evidence>
<reference evidence="1" key="1">
    <citation type="submission" date="2022-04" db="EMBL/GenBank/DDBJ databases">
        <title>Chromosome-scale genome assembly of Holotrichia oblita Faldermann.</title>
        <authorList>
            <person name="Rongchong L."/>
        </authorList>
    </citation>
    <scope>NUCLEOTIDE SEQUENCE</scope>
    <source>
        <strain evidence="1">81SQS9</strain>
    </source>
</reference>
<organism evidence="1 2">
    <name type="scientific">Holotrichia oblita</name>
    <name type="common">Chafer beetle</name>
    <dbReference type="NCBI Taxonomy" id="644536"/>
    <lineage>
        <taxon>Eukaryota</taxon>
        <taxon>Metazoa</taxon>
        <taxon>Ecdysozoa</taxon>
        <taxon>Arthropoda</taxon>
        <taxon>Hexapoda</taxon>
        <taxon>Insecta</taxon>
        <taxon>Pterygota</taxon>
        <taxon>Neoptera</taxon>
        <taxon>Endopterygota</taxon>
        <taxon>Coleoptera</taxon>
        <taxon>Polyphaga</taxon>
        <taxon>Scarabaeiformia</taxon>
        <taxon>Scarabaeidae</taxon>
        <taxon>Melolonthinae</taxon>
        <taxon>Holotrichia</taxon>
    </lineage>
</organism>
<proteinExistence type="predicted"/>
<comment type="caution">
    <text evidence="1">The sequence shown here is derived from an EMBL/GenBank/DDBJ whole genome shotgun (WGS) entry which is preliminary data.</text>
</comment>
<name>A0ACB9SRC1_HOLOL</name>
<dbReference type="Proteomes" id="UP001056778">
    <property type="component" value="Chromosome 7"/>
</dbReference>
<keyword evidence="2" id="KW-1185">Reference proteome</keyword>
<gene>
    <name evidence="1" type="ORF">MML48_7g00017090</name>
</gene>
<dbReference type="EMBL" id="CM043021">
    <property type="protein sequence ID" value="KAI4457673.1"/>
    <property type="molecule type" value="Genomic_DNA"/>
</dbReference>
<protein>
    <submittedName>
        <fullName evidence="1">Phospholipase d - related</fullName>
    </submittedName>
</protein>
<sequence>MPKFWDYFGRSSPKHRNLQEGLFQIASQTCNLLVQVNNTNNISFGDNATNILSNTLDSFAGYSSSREDREQLVVLLPPTNISRGSRFKNTGGLLKPRLSTVLETPVIHNDEEADLWNHAIQVNPDGSPIRRASSKRNWCRPSCIPISIILILIFLVVLLPLLDHAAEKALQAINQVNGNMCQQKCRFSLIESIPEGMTYPNGTASYPSTYETWYDLIDKAQHTIEIASFYWTLRQDEVYPDPSSVEGEEIYNALLTAGLDKNIKIKIAQNAPSLDQPNTDTESLGKKGAAQVRSLNFAKLIGSGVLHTKLWLVDRKHFYIGSANMDWRALTQVKEMGIVGYNCSCLADDIGKIFDVYWQLGEKGAKIPDHWPYELHTKYNNNTPMNVITNTSSYQVYVSSSPPPFSPDGRTNDIDAILNVIHNAEKFIYISVMDYFPLTIYTPKLQFWPLIDSALRKAALEHGVQIKLLISKWTHSRKSADNFLKSLADISNSYPKVSIEIRRFIVPATKEQKQIPFARVNHNKYMVTESTAYIGTSNWSGDYFINTAGVAFVLQDGAGVKNDTVTIRSQLQSVFERDWNSNYSYPIEVLL</sequence>
<evidence type="ECO:0000313" key="1">
    <source>
        <dbReference type="EMBL" id="KAI4457673.1"/>
    </source>
</evidence>
<accession>A0ACB9SRC1</accession>